<keyword evidence="1" id="KW-0472">Membrane</keyword>
<reference evidence="2" key="2">
    <citation type="submission" date="2022-07" db="EMBL/GenBank/DDBJ databases">
        <title>Complete genome of Mycoplasma caviae type strain G122.</title>
        <authorList>
            <person name="Spergser J."/>
        </authorList>
    </citation>
    <scope>NUCLEOTIDE SEQUENCE</scope>
    <source>
        <strain evidence="2">G122</strain>
    </source>
</reference>
<reference evidence="3 4" key="1">
    <citation type="submission" date="2018-12" db="EMBL/GenBank/DDBJ databases">
        <authorList>
            <consortium name="Pathogen Informatics"/>
        </authorList>
    </citation>
    <scope>NUCLEOTIDE SEQUENCE [LARGE SCALE GENOMIC DNA]</scope>
    <source>
        <strain evidence="3 4">NCTC10126</strain>
    </source>
</reference>
<feature type="transmembrane region" description="Helical" evidence="1">
    <location>
        <begin position="79"/>
        <end position="101"/>
    </location>
</feature>
<feature type="transmembrane region" description="Helical" evidence="1">
    <location>
        <begin position="113"/>
        <end position="131"/>
    </location>
</feature>
<sequence length="317" mass="36670">MNLFDKKYLEIKSAKKLWSLEKERFRPVIILSLLAFIISFVNSATITTLYIGFKDSLVTYFFNGTNSSNEANSRVTSMIIVNGLVATVMLVSIIIFTTFYLRTFKEKTFINMHIWPSTLYFFSWLVNFYSIDQNIRTLINKGNTILLAITITMFLINVILLVFQFLFVNQLKYFKLAFINAKRLEELKKVQDALKQSGMLGENNAFNNLFGINLNDINDKVEHESESSSKDEEIEEAEIVDNKAVIKNAEKETKDKIKKLLDLPNSKLYSIAETLYISGYKKMDKEELCRLIVQIVDSQKAKEDEEANKDKDKEETK</sequence>
<accession>A0A3P8LAK0</accession>
<feature type="transmembrane region" description="Helical" evidence="1">
    <location>
        <begin position="28"/>
        <end position="53"/>
    </location>
</feature>
<dbReference type="Proteomes" id="UP001058569">
    <property type="component" value="Chromosome"/>
</dbReference>
<gene>
    <name evidence="3" type="ORF">NCTC10126_00285</name>
    <name evidence="2" type="ORF">NPA07_00920</name>
</gene>
<evidence type="ECO:0000313" key="5">
    <source>
        <dbReference type="Proteomes" id="UP001058569"/>
    </source>
</evidence>
<dbReference type="OrthoDB" id="395899at2"/>
<protein>
    <recommendedName>
        <fullName evidence="6">Rho termination factor N-terminal domain-containing protein</fullName>
    </recommendedName>
</protein>
<evidence type="ECO:0000313" key="4">
    <source>
        <dbReference type="Proteomes" id="UP000280036"/>
    </source>
</evidence>
<organism evidence="3 4">
    <name type="scientific">Mycoplasmopsis caviae</name>
    <dbReference type="NCBI Taxonomy" id="55603"/>
    <lineage>
        <taxon>Bacteria</taxon>
        <taxon>Bacillati</taxon>
        <taxon>Mycoplasmatota</taxon>
        <taxon>Mycoplasmoidales</taxon>
        <taxon>Metamycoplasmataceae</taxon>
        <taxon>Mycoplasmopsis</taxon>
    </lineage>
</organism>
<proteinExistence type="predicted"/>
<dbReference type="EMBL" id="CP101806">
    <property type="protein sequence ID" value="UUD35423.1"/>
    <property type="molecule type" value="Genomic_DNA"/>
</dbReference>
<evidence type="ECO:0000256" key="1">
    <source>
        <dbReference type="SAM" id="Phobius"/>
    </source>
</evidence>
<feature type="transmembrane region" description="Helical" evidence="1">
    <location>
        <begin position="143"/>
        <end position="168"/>
    </location>
</feature>
<keyword evidence="1" id="KW-1133">Transmembrane helix</keyword>
<dbReference type="RefSeq" id="WP_126118067.1">
    <property type="nucleotide sequence ID" value="NZ_CP101806.1"/>
</dbReference>
<dbReference type="EMBL" id="UZVY01000001">
    <property type="protein sequence ID" value="VDR41801.1"/>
    <property type="molecule type" value="Genomic_DNA"/>
</dbReference>
<keyword evidence="5" id="KW-1185">Reference proteome</keyword>
<evidence type="ECO:0000313" key="3">
    <source>
        <dbReference type="EMBL" id="VDR41801.1"/>
    </source>
</evidence>
<keyword evidence="1" id="KW-0812">Transmembrane</keyword>
<evidence type="ECO:0008006" key="6">
    <source>
        <dbReference type="Google" id="ProtNLM"/>
    </source>
</evidence>
<name>A0A3P8LAK0_9BACT</name>
<dbReference type="AlphaFoldDB" id="A0A3P8LAK0"/>
<dbReference type="Proteomes" id="UP000280036">
    <property type="component" value="Unassembled WGS sequence"/>
</dbReference>
<evidence type="ECO:0000313" key="2">
    <source>
        <dbReference type="EMBL" id="UUD35423.1"/>
    </source>
</evidence>